<dbReference type="STRING" id="870908.SAMN04488044_2131"/>
<feature type="domain" description="HTH lacI-type" evidence="5">
    <location>
        <begin position="5"/>
        <end position="59"/>
    </location>
</feature>
<dbReference type="SMART" id="SM00354">
    <property type="entry name" value="HTH_LACI"/>
    <property type="match status" value="1"/>
</dbReference>
<dbReference type="InterPro" id="IPR000843">
    <property type="entry name" value="HTH_LacI"/>
</dbReference>
<evidence type="ECO:0000256" key="3">
    <source>
        <dbReference type="ARBA" id="ARBA00023125"/>
    </source>
</evidence>
<dbReference type="PANTHER" id="PTHR30146">
    <property type="entry name" value="LACI-RELATED TRANSCRIPTIONAL REPRESSOR"/>
    <property type="match status" value="1"/>
</dbReference>
<dbReference type="Gene3D" id="1.10.260.40">
    <property type="entry name" value="lambda repressor-like DNA-binding domains"/>
    <property type="match status" value="1"/>
</dbReference>
<keyword evidence="7" id="KW-1185">Reference proteome</keyword>
<dbReference type="Proteomes" id="UP000184211">
    <property type="component" value="Unassembled WGS sequence"/>
</dbReference>
<evidence type="ECO:0000259" key="5">
    <source>
        <dbReference type="PROSITE" id="PS50932"/>
    </source>
</evidence>
<evidence type="ECO:0000313" key="7">
    <source>
        <dbReference type="Proteomes" id="UP000184211"/>
    </source>
</evidence>
<reference evidence="7" key="1">
    <citation type="submission" date="2016-11" db="EMBL/GenBank/DDBJ databases">
        <authorList>
            <person name="Varghese N."/>
            <person name="Submissions S."/>
        </authorList>
    </citation>
    <scope>NUCLEOTIDE SEQUENCE [LARGE SCALE GENOMIC DNA]</scope>
    <source>
        <strain evidence="7">DSM 28223</strain>
    </source>
</reference>
<dbReference type="InterPro" id="IPR001761">
    <property type="entry name" value="Peripla_BP/Lac1_sug-bd_dom"/>
</dbReference>
<dbReference type="PROSITE" id="PS50932">
    <property type="entry name" value="HTH_LACI_2"/>
    <property type="match status" value="1"/>
</dbReference>
<name>A0A1M5QXE4_9RHOB</name>
<dbReference type="InterPro" id="IPR028082">
    <property type="entry name" value="Peripla_BP_I"/>
</dbReference>
<dbReference type="PANTHER" id="PTHR30146:SF148">
    <property type="entry name" value="HTH-TYPE TRANSCRIPTIONAL REPRESSOR PURR-RELATED"/>
    <property type="match status" value="1"/>
</dbReference>
<proteinExistence type="predicted"/>
<dbReference type="InterPro" id="IPR010982">
    <property type="entry name" value="Lambda_DNA-bd_dom_sf"/>
</dbReference>
<protein>
    <submittedName>
        <fullName evidence="6">Transcriptional regulator, LacI family</fullName>
    </submittedName>
</protein>
<keyword evidence="4" id="KW-0804">Transcription</keyword>
<dbReference type="AlphaFoldDB" id="A0A1M5QXE4"/>
<dbReference type="EMBL" id="FQWM01000003">
    <property type="protein sequence ID" value="SHH18581.1"/>
    <property type="molecule type" value="Genomic_DNA"/>
</dbReference>
<evidence type="ECO:0000256" key="2">
    <source>
        <dbReference type="ARBA" id="ARBA00023015"/>
    </source>
</evidence>
<dbReference type="Gene3D" id="3.40.50.2300">
    <property type="match status" value="2"/>
</dbReference>
<organism evidence="6 7">
    <name type="scientific">Cognatishimia maritima</name>
    <dbReference type="NCBI Taxonomy" id="870908"/>
    <lineage>
        <taxon>Bacteria</taxon>
        <taxon>Pseudomonadati</taxon>
        <taxon>Pseudomonadota</taxon>
        <taxon>Alphaproteobacteria</taxon>
        <taxon>Rhodobacterales</taxon>
        <taxon>Paracoccaceae</taxon>
        <taxon>Cognatishimia</taxon>
    </lineage>
</organism>
<dbReference type="CDD" id="cd06267">
    <property type="entry name" value="PBP1_LacI_sugar_binding-like"/>
    <property type="match status" value="1"/>
</dbReference>
<dbReference type="OrthoDB" id="8433438at2"/>
<dbReference type="Pfam" id="PF00356">
    <property type="entry name" value="LacI"/>
    <property type="match status" value="1"/>
</dbReference>
<keyword evidence="3" id="KW-0238">DNA-binding</keyword>
<dbReference type="SUPFAM" id="SSF47413">
    <property type="entry name" value="lambda repressor-like DNA-binding domains"/>
    <property type="match status" value="1"/>
</dbReference>
<dbReference type="SUPFAM" id="SSF53822">
    <property type="entry name" value="Periplasmic binding protein-like I"/>
    <property type="match status" value="1"/>
</dbReference>
<accession>A0A1M5QXE4</accession>
<dbReference type="RefSeq" id="WP_072793012.1">
    <property type="nucleotide sequence ID" value="NZ_FQWM01000003.1"/>
</dbReference>
<evidence type="ECO:0000313" key="6">
    <source>
        <dbReference type="EMBL" id="SHH18581.1"/>
    </source>
</evidence>
<dbReference type="GO" id="GO:0003700">
    <property type="term" value="F:DNA-binding transcription factor activity"/>
    <property type="evidence" value="ECO:0007669"/>
    <property type="project" value="TreeGrafter"/>
</dbReference>
<keyword evidence="2" id="KW-0805">Transcription regulation</keyword>
<sequence length="329" mass="34843">MTKRVTIKSIAQDLGISHMTVSRALSDHPNVHKDKREAIKARARELGYVPNAAAKAMRGDGTKIVGLLLPNITNEFYARFANAMALACEANSLHLIIHLTNDDSALERQALERLREVQAMAVLMVPTPATSPHEQPSASGLNVIQLVRQRAIDGTSGTVLIDDHKAIHDAVVHLAQQGHRAIGFIGANNNLSSGKQRLAAFRAGLTTTGLSEDAALVHTGSPSFEMGRSCFGKLLKGKSATALVCGGVEISNGALSALMEHGPGSAKQLAFIGYGDPSYYRWLAGGISTIRLPIDALAQEAMALLQPNGDAAKGSGLRKLNAELVLRGP</sequence>
<dbReference type="CDD" id="cd01392">
    <property type="entry name" value="HTH_LacI"/>
    <property type="match status" value="1"/>
</dbReference>
<gene>
    <name evidence="6" type="ORF">SAMN04488044_2131</name>
</gene>
<evidence type="ECO:0000256" key="1">
    <source>
        <dbReference type="ARBA" id="ARBA00022491"/>
    </source>
</evidence>
<keyword evidence="1" id="KW-0678">Repressor</keyword>
<dbReference type="GO" id="GO:0000976">
    <property type="term" value="F:transcription cis-regulatory region binding"/>
    <property type="evidence" value="ECO:0007669"/>
    <property type="project" value="TreeGrafter"/>
</dbReference>
<evidence type="ECO:0000256" key="4">
    <source>
        <dbReference type="ARBA" id="ARBA00023163"/>
    </source>
</evidence>
<dbReference type="Pfam" id="PF00532">
    <property type="entry name" value="Peripla_BP_1"/>
    <property type="match status" value="1"/>
</dbReference>